<evidence type="ECO:0000256" key="2">
    <source>
        <dbReference type="ARBA" id="ARBA00022448"/>
    </source>
</evidence>
<reference evidence="6 7" key="1">
    <citation type="submission" date="2018-02" db="EMBL/GenBank/DDBJ databases">
        <title>Whole genome sequencing of endophytic bacterium.</title>
        <authorList>
            <person name="Eedara R."/>
            <person name="Podile A.R."/>
        </authorList>
    </citation>
    <scope>NUCLEOTIDE SEQUENCE [LARGE SCALE GENOMIC DNA]</scope>
    <source>
        <strain evidence="6 7">RP1T</strain>
    </source>
</reference>
<evidence type="ECO:0000256" key="3">
    <source>
        <dbReference type="ARBA" id="ARBA00022741"/>
    </source>
</evidence>
<dbReference type="CDD" id="cd03220">
    <property type="entry name" value="ABC_KpsT_Wzt"/>
    <property type="match status" value="1"/>
</dbReference>
<dbReference type="Gene3D" id="3.40.50.300">
    <property type="entry name" value="P-loop containing nucleotide triphosphate hydrolases"/>
    <property type="match status" value="1"/>
</dbReference>
<evidence type="ECO:0000313" key="7">
    <source>
        <dbReference type="Proteomes" id="UP000237682"/>
    </source>
</evidence>
<dbReference type="SMART" id="SM00382">
    <property type="entry name" value="AAA"/>
    <property type="match status" value="1"/>
</dbReference>
<evidence type="ECO:0000256" key="4">
    <source>
        <dbReference type="ARBA" id="ARBA00022840"/>
    </source>
</evidence>
<evidence type="ECO:0000256" key="1">
    <source>
        <dbReference type="ARBA" id="ARBA00005417"/>
    </source>
</evidence>
<dbReference type="InterPro" id="IPR003439">
    <property type="entry name" value="ABC_transporter-like_ATP-bd"/>
</dbReference>
<dbReference type="EMBL" id="PUEJ01000006">
    <property type="protein sequence ID" value="PRH86034.1"/>
    <property type="molecule type" value="Genomic_DNA"/>
</dbReference>
<dbReference type="AlphaFoldDB" id="A0A2S9Q9Q0"/>
<evidence type="ECO:0000259" key="5">
    <source>
        <dbReference type="PROSITE" id="PS50893"/>
    </source>
</evidence>
<dbReference type="OrthoDB" id="9778870at2"/>
<dbReference type="PROSITE" id="PS50893">
    <property type="entry name" value="ABC_TRANSPORTER_2"/>
    <property type="match status" value="1"/>
</dbReference>
<name>A0A2S9Q9Q0_9HYPH</name>
<comment type="caution">
    <text evidence="6">The sequence shown here is derived from an EMBL/GenBank/DDBJ whole genome shotgun (WGS) entry which is preliminary data.</text>
</comment>
<proteinExistence type="inferred from homology"/>
<dbReference type="GO" id="GO:0016887">
    <property type="term" value="F:ATP hydrolysis activity"/>
    <property type="evidence" value="ECO:0007669"/>
    <property type="project" value="InterPro"/>
</dbReference>
<evidence type="ECO:0000313" key="6">
    <source>
        <dbReference type="EMBL" id="PRH86034.1"/>
    </source>
</evidence>
<dbReference type="Proteomes" id="UP000237682">
    <property type="component" value="Unassembled WGS sequence"/>
</dbReference>
<dbReference type="SUPFAM" id="SSF52540">
    <property type="entry name" value="P-loop containing nucleoside triphosphate hydrolases"/>
    <property type="match status" value="1"/>
</dbReference>
<dbReference type="GO" id="GO:0005524">
    <property type="term" value="F:ATP binding"/>
    <property type="evidence" value="ECO:0007669"/>
    <property type="project" value="UniProtKB-KW"/>
</dbReference>
<accession>A0A2S9Q9Q0</accession>
<keyword evidence="4" id="KW-0067">ATP-binding</keyword>
<dbReference type="InterPro" id="IPR003593">
    <property type="entry name" value="AAA+_ATPase"/>
</dbReference>
<keyword evidence="2" id="KW-0813">Transport</keyword>
<dbReference type="PANTHER" id="PTHR46743:SF2">
    <property type="entry name" value="TEICHOIC ACIDS EXPORT ATP-BINDING PROTEIN TAGH"/>
    <property type="match status" value="1"/>
</dbReference>
<gene>
    <name evidence="6" type="ORF">C5L14_17405</name>
</gene>
<sequence>MLAGPCSCERRRSLSISSEQTLAQDLVHDLVQDLAVECRDLGKAYQFYRRPIDQVKQVLLGGKRRYYDEYWALKEIGFAIPKGAAVGIVGRNGSGKSTLLQILCGITAPTVGTLTVKGRIAPVLALGAAFDYELTGRENCYLSGAILGLKRAQVAERLPAIQELCGLGDFFEQPVKLYSSGMGARLAFAICAHADGDVLIVDEALAVGDDAFRERCRTLIRAFRQRGTILFVSHDLDQVAELCERTIWIDRGRLRADGETHAVIRDYRKALAEEADDPNRFAFMT</sequence>
<protein>
    <submittedName>
        <fullName evidence="6">ABC transporter</fullName>
    </submittedName>
</protein>
<dbReference type="PANTHER" id="PTHR46743">
    <property type="entry name" value="TEICHOIC ACIDS EXPORT ATP-BINDING PROTEIN TAGH"/>
    <property type="match status" value="1"/>
</dbReference>
<dbReference type="GO" id="GO:0140359">
    <property type="term" value="F:ABC-type transporter activity"/>
    <property type="evidence" value="ECO:0007669"/>
    <property type="project" value="InterPro"/>
</dbReference>
<dbReference type="GO" id="GO:0016020">
    <property type="term" value="C:membrane"/>
    <property type="evidence" value="ECO:0007669"/>
    <property type="project" value="InterPro"/>
</dbReference>
<dbReference type="InterPro" id="IPR027417">
    <property type="entry name" value="P-loop_NTPase"/>
</dbReference>
<comment type="similarity">
    <text evidence="1">Belongs to the ABC transporter superfamily.</text>
</comment>
<dbReference type="InterPro" id="IPR050683">
    <property type="entry name" value="Bact_Polysacc_Export_ATP-bd"/>
</dbReference>
<dbReference type="Pfam" id="PF00005">
    <property type="entry name" value="ABC_tran"/>
    <property type="match status" value="1"/>
</dbReference>
<keyword evidence="3" id="KW-0547">Nucleotide-binding</keyword>
<organism evidence="6 7">
    <name type="scientific">Labrys okinawensis</name>
    <dbReference type="NCBI Taxonomy" id="346911"/>
    <lineage>
        <taxon>Bacteria</taxon>
        <taxon>Pseudomonadati</taxon>
        <taxon>Pseudomonadota</taxon>
        <taxon>Alphaproteobacteria</taxon>
        <taxon>Hyphomicrobiales</taxon>
        <taxon>Xanthobacteraceae</taxon>
        <taxon>Labrys</taxon>
    </lineage>
</organism>
<feature type="domain" description="ABC transporter" evidence="5">
    <location>
        <begin position="36"/>
        <end position="276"/>
    </location>
</feature>
<keyword evidence="7" id="KW-1185">Reference proteome</keyword>
<dbReference type="InterPro" id="IPR015860">
    <property type="entry name" value="ABC_transpr_TagH-like"/>
</dbReference>